<dbReference type="Gene3D" id="2.60.40.1090">
    <property type="entry name" value="Fimbrial-type adhesion domain"/>
    <property type="match status" value="1"/>
</dbReference>
<gene>
    <name evidence="5" type="ORF">B9Q30_15655</name>
</gene>
<accession>A0A156GKV9</accession>
<dbReference type="EMBL" id="NEEW01000006">
    <property type="protein sequence ID" value="PJD84571.1"/>
    <property type="molecule type" value="Genomic_DNA"/>
</dbReference>
<evidence type="ECO:0000256" key="2">
    <source>
        <dbReference type="ARBA" id="ARBA00006671"/>
    </source>
</evidence>
<dbReference type="OrthoDB" id="6455611at2"/>
<keyword evidence="3" id="KW-0732">Signal</keyword>
<organism evidence="5 6">
    <name type="scientific">Enterobacter hormaechei</name>
    <dbReference type="NCBI Taxonomy" id="158836"/>
    <lineage>
        <taxon>Bacteria</taxon>
        <taxon>Pseudomonadati</taxon>
        <taxon>Pseudomonadota</taxon>
        <taxon>Gammaproteobacteria</taxon>
        <taxon>Enterobacterales</taxon>
        <taxon>Enterobacteriaceae</taxon>
        <taxon>Enterobacter</taxon>
        <taxon>Enterobacter cloacae complex</taxon>
    </lineage>
</organism>
<dbReference type="GO" id="GO:0043709">
    <property type="term" value="P:cell adhesion involved in single-species biofilm formation"/>
    <property type="evidence" value="ECO:0007669"/>
    <property type="project" value="TreeGrafter"/>
</dbReference>
<dbReference type="AlphaFoldDB" id="A0A156GKV9"/>
<evidence type="ECO:0000256" key="1">
    <source>
        <dbReference type="ARBA" id="ARBA00004561"/>
    </source>
</evidence>
<dbReference type="InterPro" id="IPR050263">
    <property type="entry name" value="Bact_Fimbrial_Adh_Pro"/>
</dbReference>
<protein>
    <submittedName>
        <fullName evidence="5">Fimbrial protein</fullName>
    </submittedName>
</protein>
<dbReference type="InterPro" id="IPR000259">
    <property type="entry name" value="Adhesion_dom_fimbrial"/>
</dbReference>
<dbReference type="Proteomes" id="UP000229974">
    <property type="component" value="Unassembled WGS sequence"/>
</dbReference>
<sequence length="177" mass="18883">MQQSINRALLIAGTALFAVLPAAAKDDGSVTFQGQVVNAACSVSMDSQDQIVHMGQVRNSQFIAAGDWAKPVPFFITLEACDTSVSQRAGVLFSGESDGNDPQVFRAGYGPGAATGIGIGLFDAMGNLVKPDTAPPWYRPLQDGENRLSYIARYRATEDSVNAGTANAQVWFIVFYQ</sequence>
<dbReference type="InterPro" id="IPR036937">
    <property type="entry name" value="Adhesion_dom_fimbrial_sf"/>
</dbReference>
<keyword evidence="4" id="KW-0281">Fimbrium</keyword>
<dbReference type="PANTHER" id="PTHR33420:SF12">
    <property type="entry name" value="FIMBRIN-LIKE PROTEIN FIMI-RELATED"/>
    <property type="match status" value="1"/>
</dbReference>
<comment type="caution">
    <text evidence="5">The sequence shown here is derived from an EMBL/GenBank/DDBJ whole genome shotgun (WGS) entry which is preliminary data.</text>
</comment>
<evidence type="ECO:0000313" key="5">
    <source>
        <dbReference type="EMBL" id="PJD84571.1"/>
    </source>
</evidence>
<dbReference type="InterPro" id="IPR008966">
    <property type="entry name" value="Adhesion_dom_sf"/>
</dbReference>
<evidence type="ECO:0000313" key="6">
    <source>
        <dbReference type="Proteomes" id="UP000229974"/>
    </source>
</evidence>
<reference evidence="5 6" key="1">
    <citation type="journal article" date="2017" name="J. Antimicrob. Chemother.">
        <title>Characterization of the population structure, drug resistance mechanisms and plasmids of the community-associated Enterobacter cloacae complex in China.</title>
        <authorList>
            <person name="Zhou K."/>
            <person name="Yu W."/>
            <person name="Cao X."/>
            <person name="Shen P."/>
            <person name="Lu H."/>
            <person name="Luo Q."/>
            <person name="Rossen J.W.A."/>
            <person name="Xiao Y."/>
        </authorList>
    </citation>
    <scope>NUCLEOTIDE SEQUENCE [LARGE SCALE GENOMIC DNA]</scope>
    <source>
        <strain evidence="5 6">ECC904</strain>
    </source>
</reference>
<dbReference type="GO" id="GO:0009289">
    <property type="term" value="C:pilus"/>
    <property type="evidence" value="ECO:0007669"/>
    <property type="project" value="UniProtKB-SubCell"/>
</dbReference>
<evidence type="ECO:0000256" key="4">
    <source>
        <dbReference type="ARBA" id="ARBA00023263"/>
    </source>
</evidence>
<name>A0A156GKV9_9ENTR</name>
<comment type="subcellular location">
    <subcellularLocation>
        <location evidence="1">Fimbrium</location>
    </subcellularLocation>
</comment>
<accession>A0A2J0PYN5</accession>
<dbReference type="RefSeq" id="WP_017382406.1">
    <property type="nucleotide sequence ID" value="NZ_AMGJ01000003.1"/>
</dbReference>
<comment type="similarity">
    <text evidence="2">Belongs to the fimbrial protein family.</text>
</comment>
<evidence type="ECO:0000256" key="3">
    <source>
        <dbReference type="ARBA" id="ARBA00022729"/>
    </source>
</evidence>
<dbReference type="SUPFAM" id="SSF49401">
    <property type="entry name" value="Bacterial adhesins"/>
    <property type="match status" value="1"/>
</dbReference>
<dbReference type="Pfam" id="PF00419">
    <property type="entry name" value="Fimbrial"/>
    <property type="match status" value="1"/>
</dbReference>
<dbReference type="PANTHER" id="PTHR33420">
    <property type="entry name" value="FIMBRIAL SUBUNIT ELFA-RELATED"/>
    <property type="match status" value="1"/>
</dbReference>
<proteinExistence type="inferred from homology"/>